<reference evidence="7" key="2">
    <citation type="submission" date="2012-08" db="EMBL/GenBank/DDBJ databases">
        <title>Genome sequence of Kazachstania naganishii.</title>
        <authorList>
            <person name="Gordon J.L."/>
            <person name="Armisen D."/>
            <person name="Proux-Wera E."/>
            <person name="OhEigeartaigh S.S."/>
            <person name="Byrne K.P."/>
            <person name="Wolfe K.H."/>
        </authorList>
    </citation>
    <scope>NUCLEOTIDE SEQUENCE [LARGE SCALE GENOMIC DNA]</scope>
    <source>
        <strain evidence="7">ATCC MYA-139 / BCRC 22969 / CBS 8797 / CCRC 22969 / KCTC 17520 / NBRC 10181 / NCYC 3082</strain>
    </source>
</reference>
<dbReference type="GO" id="GO:0005085">
    <property type="term" value="F:guanyl-nucleotide exchange factor activity"/>
    <property type="evidence" value="ECO:0007669"/>
    <property type="project" value="UniProtKB-KW"/>
</dbReference>
<dbReference type="HOGENOM" id="CLU_002085_0_0_1"/>
<dbReference type="PROSITE" id="PS50009">
    <property type="entry name" value="RASGEF_CAT"/>
    <property type="match status" value="1"/>
</dbReference>
<dbReference type="PANTHER" id="PTHR23176">
    <property type="entry name" value="RHO/RAC/CDC GTPASE-ACTIVATING PROTEIN"/>
    <property type="match status" value="1"/>
</dbReference>
<keyword evidence="7" id="KW-1185">Reference proteome</keyword>
<keyword evidence="1" id="KW-0343">GTPase activation</keyword>
<feature type="compositionally biased region" description="Low complexity" evidence="3">
    <location>
        <begin position="51"/>
        <end position="65"/>
    </location>
</feature>
<dbReference type="SMART" id="SM00229">
    <property type="entry name" value="RasGEFN"/>
    <property type="match status" value="1"/>
</dbReference>
<dbReference type="GO" id="GO:0035024">
    <property type="term" value="P:negative regulation of Rho protein signal transduction"/>
    <property type="evidence" value="ECO:0007669"/>
    <property type="project" value="EnsemblFungi"/>
</dbReference>
<dbReference type="GO" id="GO:0005934">
    <property type="term" value="C:cellular bud tip"/>
    <property type="evidence" value="ECO:0007669"/>
    <property type="project" value="EnsemblFungi"/>
</dbReference>
<evidence type="ECO:0000259" key="4">
    <source>
        <dbReference type="PROSITE" id="PS50009"/>
    </source>
</evidence>
<dbReference type="SUPFAM" id="SSF48366">
    <property type="entry name" value="Ras GEF"/>
    <property type="match status" value="2"/>
</dbReference>
<feature type="compositionally biased region" description="Polar residues" evidence="3">
    <location>
        <begin position="1042"/>
        <end position="1061"/>
    </location>
</feature>
<dbReference type="CDD" id="cd00159">
    <property type="entry name" value="RhoGAP"/>
    <property type="match status" value="1"/>
</dbReference>
<evidence type="ECO:0000259" key="5">
    <source>
        <dbReference type="PROSITE" id="PS50238"/>
    </source>
</evidence>
<dbReference type="GeneID" id="34526953"/>
<feature type="compositionally biased region" description="Polar residues" evidence="3">
    <location>
        <begin position="1764"/>
        <end position="1784"/>
    </location>
</feature>
<dbReference type="Gene3D" id="1.20.870.10">
    <property type="entry name" value="Son of sevenless (SoS) protein Chain: S domain 1"/>
    <property type="match status" value="1"/>
</dbReference>
<dbReference type="Pfam" id="PF00620">
    <property type="entry name" value="RhoGAP"/>
    <property type="match status" value="1"/>
</dbReference>
<proteinExistence type="predicted"/>
<evidence type="ECO:0008006" key="8">
    <source>
        <dbReference type="Google" id="ProtNLM"/>
    </source>
</evidence>
<dbReference type="Pfam" id="PF00617">
    <property type="entry name" value="RasGEF"/>
    <property type="match status" value="1"/>
</dbReference>
<dbReference type="GO" id="GO:0005096">
    <property type="term" value="F:GTPase activator activity"/>
    <property type="evidence" value="ECO:0007669"/>
    <property type="project" value="UniProtKB-KW"/>
</dbReference>
<dbReference type="RefSeq" id="XP_022465475.1">
    <property type="nucleotide sequence ID" value="XM_022609039.1"/>
</dbReference>
<name>J7S7X4_HUIN7</name>
<feature type="domain" description="Ras-GEF" evidence="4">
    <location>
        <begin position="613"/>
        <end position="883"/>
    </location>
</feature>
<gene>
    <name evidence="6" type="primary">KNAG0G01710</name>
    <name evidence="6" type="ordered locus">KNAG_0G01710</name>
</gene>
<dbReference type="Gene3D" id="1.10.840.10">
    <property type="entry name" value="Ras guanine-nucleotide exchange factors catalytic domain"/>
    <property type="match status" value="1"/>
</dbReference>
<feature type="compositionally biased region" description="Low complexity" evidence="3">
    <location>
        <begin position="7"/>
        <end position="17"/>
    </location>
</feature>
<dbReference type="GO" id="GO:0030036">
    <property type="term" value="P:actin cytoskeleton organization"/>
    <property type="evidence" value="ECO:0007669"/>
    <property type="project" value="EnsemblFungi"/>
</dbReference>
<dbReference type="PROSITE" id="PS50238">
    <property type="entry name" value="RHOGAP"/>
    <property type="match status" value="1"/>
</dbReference>
<feature type="region of interest" description="Disordered" evidence="3">
    <location>
        <begin position="243"/>
        <end position="268"/>
    </location>
</feature>
<dbReference type="KEGG" id="kng:KNAG_0G01710"/>
<evidence type="ECO:0000256" key="3">
    <source>
        <dbReference type="SAM" id="MobiDB-lite"/>
    </source>
</evidence>
<sequence length="2146" mass="241449">MRNFLWSSKSGKSSSNKNGKDSSSHSSSARRLQLTNSSSSSTKGNNPEPALSLSASHSSGLSSYLQARSSTHGSRNASSTGHLPADPPGTSRSGNDSSKERYMRNNISQPLVYSTNSHNRSATSIVSLKEDAGSVLSDDANSADVALHKKVSSPIDEMRTIMTASNRSSSTIASEHSKEHGNPIPLVPSTQLKSTLKSNIHEEVPVGIERPKMSIKLNGENYDDTVFKTGWINKSHGQIMVPNPSTKNTNTNGTHHQSRTEWKAKRESRMFSPQEMMNATSSSSKLEIDNETVITTTIDPIHTASTGGDSQIMVPDYRIYRAQLKGSLLRLYKSGMTNSIKSFDPSMPLESDTNVSSNLSVGSMTPASQNDQAFNKRATIAGGISRPTANAGQKLPVNDQTANNLHLRYLSCKFPHPDLELDRDLEKLTGGTVESICHTILFYDNEDFGRSIEHHHHNRKPPISIMNLLLMLPLINNFIKFLNTFNQMGLTFTKHDAKLTSQSTQYCKVSSEMDDLITERLALVIKTILDMFPGFLLDDQMFQATIRLLDTISLHNDEICNSLKVAVAKKHNALMSLTYFTRRNSADKNGTKQPVNSKMINEILDISHFLTMDVKNFANDIHQINLKFDKIWAPRLDYGLLYSSNYINSEITALNPLVFDNTKNVHFLGRLLISHLFPTDPSVSRTDPKLRAKILTKWVHIGCRLEHLGDMVSWLTIATIICSIPILRLQQSWQFVPESVLKIILKDWVPTIIQLDRRQMSSKSTNSVFILAPPNLDDPFIRANVISYFGDLIINVNNLPTKSNLRYLEKKISRTKNAFHKWEQRLESVDSTNNFTQPPPEMENSYKTDPSSSVLWNFWKHHVAQSPLNIKGIMELSLKFEPPVIDQLSYSKIGAERSPLLTGSYLPVLFNELLPNYVLFPKISLIGAAGTIVNGTIVYPPPRSSARLSTANPINQSMSREPSMDSSKSAGTVTGIENIDVPTVQELSTKQSTKQMLMKSIRDVFNIDTDLFNIADDLVFKSTNSVSETSRPVSVVVESPKRFSQQSASNTKTRSSQDVSGHLSRTLQDMDFFKSIGDISDPTLQKTVINVVLKSASLNKIFDLLVLTVNVFSKLIQTSDFENYCSHEKKRVSSVNSNSSDSVRLIDFAFIKLAMDSDVFTETFFNTYKSFTTTSNVLENLAKRFIGAKSCAYVLLKLLGTSESAASAESIEFPVWDATVPKDTALNTAFIIKIQVGAAEALLHMIINHYNDLTDNLENHSTMLDIFKIMDQEISVEWPKKISSMKGHSDGFNEEIADTEIFHEKLREVFNSAKSNYQKRLYRPVGISKMRRRITEQLELFKPVSFEQLVDLCCKPGSNGNLCAEFGNLRFEGYKEIMDWVSHLDDIITGTFKMVSKHEWVEVYQILELTSKKSLTSFFAYPQFTRSVEAIGFGSPHLNELEISSIFSWISTLVDPLDTRGHETVFAKLPQSVQLLVKLHSSLVSFFIIQVINPSKALHDRIETCCVMLQLLNYVRWKNDSLNLFDFDLTSNLSPHIPSFIETAICDSILSPESRAFEHCWVAAAEKLHGKENKEIKSIKDIIDHLDPSFIKHFMDIDSGYLTSKPSFCPCPGWFISRLLDISQFVPNMSTSNSKLINFDKRRFVNNIICNVADIGSQLSGTGQDYRRNKIASDWVALLFNDFKDLDNSLRKRTFVLASAEAKMMKFQEIGLFTDILSNEVGKLRRDQKKLELLNAQETYSKPVGETQSNLNRKEKDFVLPPHNRTSPTNVAKSISTQQISSPVLRNKRSSVMSTMNRNSSANTSNSSGVSKKIGGFFRRPFSIAGFNTSSSNYSLNSSLSQENASRKAIDPTLLPELNNNELNDSKPVYSIKTFEIKNIMEVINHRRNSFLLYAFKIIMQDGSEHMIQATNLADQNEWIRTIRWSKRYAFHSQKFGGKTHNKIFGVPLESVCEREGTTVPTIIVKLLEEIELRGLDEVGLYRIPGSVGSINALKNAFDEEGAVNISFTLEDDRWFEINAIAGCFKMYLRELPDSLFSNELLGDFAHLVQQYKARQISYSEYRRRNVDMLHILPVCYFETMKRIVYHLNKVHQHVDNNRMDASNLAIVFSMSFIDQEDLANSMGPTLGAVQSILQDYIKNPGEFFT</sequence>
<dbReference type="GO" id="GO:0005938">
    <property type="term" value="C:cell cortex"/>
    <property type="evidence" value="ECO:0007669"/>
    <property type="project" value="EnsemblFungi"/>
</dbReference>
<feature type="compositionally biased region" description="Polar residues" evidence="3">
    <location>
        <begin position="66"/>
        <end position="81"/>
    </location>
</feature>
<dbReference type="InterPro" id="IPR036964">
    <property type="entry name" value="RASGEF_cat_dom_sf"/>
</dbReference>
<dbReference type="SMART" id="SM00147">
    <property type="entry name" value="RasGEF"/>
    <property type="match status" value="1"/>
</dbReference>
<feature type="domain" description="Rho-GAP" evidence="5">
    <location>
        <begin position="1947"/>
        <end position="2145"/>
    </location>
</feature>
<dbReference type="InterPro" id="IPR050729">
    <property type="entry name" value="Rho-GAP"/>
</dbReference>
<dbReference type="GO" id="GO:0044879">
    <property type="term" value="P:mitotic morphogenesis checkpoint signaling"/>
    <property type="evidence" value="ECO:0007669"/>
    <property type="project" value="EnsemblFungi"/>
</dbReference>
<dbReference type="STRING" id="1071383.J7S7X4"/>
<dbReference type="SMART" id="SM00324">
    <property type="entry name" value="RhoGAP"/>
    <property type="match status" value="1"/>
</dbReference>
<evidence type="ECO:0000256" key="2">
    <source>
        <dbReference type="PROSITE-ProRule" id="PRU00168"/>
    </source>
</evidence>
<feature type="region of interest" description="Disordered" evidence="3">
    <location>
        <begin position="1758"/>
        <end position="1785"/>
    </location>
</feature>
<dbReference type="InterPro" id="IPR000651">
    <property type="entry name" value="Ras-like_Gua-exchang_fac_N"/>
</dbReference>
<feature type="region of interest" description="Disordered" evidence="3">
    <location>
        <begin position="1037"/>
        <end position="1061"/>
    </location>
</feature>
<keyword evidence="2" id="KW-0344">Guanine-nucleotide releasing factor</keyword>
<reference evidence="6 7" key="1">
    <citation type="journal article" date="2011" name="Proc. Natl. Acad. Sci. U.S.A.">
        <title>Evolutionary erosion of yeast sex chromosomes by mating-type switching accidents.</title>
        <authorList>
            <person name="Gordon J.L."/>
            <person name="Armisen D."/>
            <person name="Proux-Wera E."/>
            <person name="Oheigeartaigh S.S."/>
            <person name="Byrne K.P."/>
            <person name="Wolfe K.H."/>
        </authorList>
    </citation>
    <scope>NUCLEOTIDE SEQUENCE [LARGE SCALE GENOMIC DNA]</scope>
    <source>
        <strain evidence="7">ATCC MYA-139 / BCRC 22969 / CBS 8797 / CCRC 22969 / KCTC 17520 / NBRC 10181 / NCYC 3082</strain>
    </source>
</reference>
<dbReference type="GO" id="GO:0043332">
    <property type="term" value="C:mating projection tip"/>
    <property type="evidence" value="ECO:0007669"/>
    <property type="project" value="EnsemblFungi"/>
</dbReference>
<dbReference type="SUPFAM" id="SSF48350">
    <property type="entry name" value="GTPase activation domain, GAP"/>
    <property type="match status" value="1"/>
</dbReference>
<evidence type="ECO:0000313" key="6">
    <source>
        <dbReference type="EMBL" id="CCK71229.1"/>
    </source>
</evidence>
<dbReference type="InterPro" id="IPR008936">
    <property type="entry name" value="Rho_GTPase_activation_prot"/>
</dbReference>
<dbReference type="InterPro" id="IPR000198">
    <property type="entry name" value="RhoGAP_dom"/>
</dbReference>
<dbReference type="SUPFAM" id="SSF50729">
    <property type="entry name" value="PH domain-like"/>
    <property type="match status" value="1"/>
</dbReference>
<protein>
    <recommendedName>
        <fullName evidence="8">Rho-GAP domain-containing protein</fullName>
    </recommendedName>
</protein>
<dbReference type="InterPro" id="IPR001895">
    <property type="entry name" value="RASGEF_cat_dom"/>
</dbReference>
<dbReference type="PANTHER" id="PTHR23176:SF96">
    <property type="entry name" value="GTPASE-ACTIVATING PROTEIN BEM2_IPL2"/>
    <property type="match status" value="1"/>
</dbReference>
<dbReference type="EMBL" id="HE978320">
    <property type="protein sequence ID" value="CCK71229.1"/>
    <property type="molecule type" value="Genomic_DNA"/>
</dbReference>
<feature type="compositionally biased region" description="Basic and acidic residues" evidence="3">
    <location>
        <begin position="258"/>
        <end position="268"/>
    </location>
</feature>
<dbReference type="OMA" id="TLEDDRW"/>
<organism evidence="6 7">
    <name type="scientific">Huiozyma naganishii (strain ATCC MYA-139 / BCRC 22969 / CBS 8797 / KCTC 17520 / NBRC 10181 / NCYC 3082 / Yp74L-3)</name>
    <name type="common">Yeast</name>
    <name type="synonym">Kazachstania naganishii</name>
    <dbReference type="NCBI Taxonomy" id="1071383"/>
    <lineage>
        <taxon>Eukaryota</taxon>
        <taxon>Fungi</taxon>
        <taxon>Dikarya</taxon>
        <taxon>Ascomycota</taxon>
        <taxon>Saccharomycotina</taxon>
        <taxon>Saccharomycetes</taxon>
        <taxon>Saccharomycetales</taxon>
        <taxon>Saccharomycetaceae</taxon>
        <taxon>Huiozyma</taxon>
    </lineage>
</organism>
<evidence type="ECO:0000256" key="1">
    <source>
        <dbReference type="ARBA" id="ARBA00022468"/>
    </source>
</evidence>
<feature type="region of interest" description="Disordered" evidence="3">
    <location>
        <begin position="1"/>
        <end position="100"/>
    </location>
</feature>
<dbReference type="CDD" id="cd06224">
    <property type="entry name" value="REM"/>
    <property type="match status" value="1"/>
</dbReference>
<feature type="compositionally biased region" description="Polar residues" evidence="3">
    <location>
        <begin position="243"/>
        <end position="255"/>
    </location>
</feature>
<dbReference type="InterPro" id="IPR023578">
    <property type="entry name" value="Ras_GEF_dom_sf"/>
</dbReference>
<dbReference type="GO" id="GO:0005886">
    <property type="term" value="C:plasma membrane"/>
    <property type="evidence" value="ECO:0007669"/>
    <property type="project" value="EnsemblFungi"/>
</dbReference>
<dbReference type="Gene3D" id="1.10.555.10">
    <property type="entry name" value="Rho GTPase activation protein"/>
    <property type="match status" value="1"/>
</dbReference>
<accession>J7S7X4</accession>
<dbReference type="GO" id="GO:0007264">
    <property type="term" value="P:small GTPase-mediated signal transduction"/>
    <property type="evidence" value="ECO:0007669"/>
    <property type="project" value="InterPro"/>
</dbReference>
<evidence type="ECO:0000313" key="7">
    <source>
        <dbReference type="Proteomes" id="UP000006310"/>
    </source>
</evidence>
<dbReference type="Pfam" id="PF00618">
    <property type="entry name" value="RasGEF_N"/>
    <property type="match status" value="1"/>
</dbReference>
<dbReference type="eggNOG" id="KOG1450">
    <property type="taxonomic scope" value="Eukaryota"/>
</dbReference>
<dbReference type="Proteomes" id="UP000006310">
    <property type="component" value="Chromosome 7"/>
</dbReference>
<dbReference type="GO" id="GO:0000131">
    <property type="term" value="C:incipient cellular bud site"/>
    <property type="evidence" value="ECO:0007669"/>
    <property type="project" value="EnsemblFungi"/>
</dbReference>
<dbReference type="OrthoDB" id="79452at2759"/>